<organism evidence="2 3">
    <name type="scientific">Mortierella polycephala</name>
    <dbReference type="NCBI Taxonomy" id="41804"/>
    <lineage>
        <taxon>Eukaryota</taxon>
        <taxon>Fungi</taxon>
        <taxon>Fungi incertae sedis</taxon>
        <taxon>Mucoromycota</taxon>
        <taxon>Mortierellomycotina</taxon>
        <taxon>Mortierellomycetes</taxon>
        <taxon>Mortierellales</taxon>
        <taxon>Mortierellaceae</taxon>
        <taxon>Mortierella</taxon>
    </lineage>
</organism>
<dbReference type="OrthoDB" id="2427805at2759"/>
<sequence length="241" mass="28299">MSCKTWELLYKREPSPFVIDDLSESYWARKSWPLLLELLDDVKNMYMLDGEKTGIESSRRRNQGRTSSSEEDTPRKRFGRKLDMIARDVVEKKDWAIFLKENRFDLFREQLTIMLSRLDEAHDDSFQKVARFFGIYTGDRGFQAFELRPAGEHSYVTLHHVYHPHELPTNMNDLKAHFQGLTKLLQIRMCLLATIEMYRSTTKAAEDGTCQEEDDMWWLYEGGKEGFNANLFMASSPSPQF</sequence>
<evidence type="ECO:0000313" key="2">
    <source>
        <dbReference type="EMBL" id="KAG0266304.1"/>
    </source>
</evidence>
<comment type="caution">
    <text evidence="2">The sequence shown here is derived from an EMBL/GenBank/DDBJ whole genome shotgun (WGS) entry which is preliminary data.</text>
</comment>
<reference evidence="2" key="1">
    <citation type="journal article" date="2020" name="Fungal Divers.">
        <title>Resolving the Mortierellaceae phylogeny through synthesis of multi-gene phylogenetics and phylogenomics.</title>
        <authorList>
            <person name="Vandepol N."/>
            <person name="Liber J."/>
            <person name="Desiro A."/>
            <person name="Na H."/>
            <person name="Kennedy M."/>
            <person name="Barry K."/>
            <person name="Grigoriev I.V."/>
            <person name="Miller A.N."/>
            <person name="O'Donnell K."/>
            <person name="Stajich J.E."/>
            <person name="Bonito G."/>
        </authorList>
    </citation>
    <scope>NUCLEOTIDE SEQUENCE</scope>
    <source>
        <strain evidence="2">KOD948</strain>
    </source>
</reference>
<feature type="region of interest" description="Disordered" evidence="1">
    <location>
        <begin position="53"/>
        <end position="74"/>
    </location>
</feature>
<accession>A0A9P6UAH6</accession>
<name>A0A9P6UAH6_9FUNG</name>
<keyword evidence="3" id="KW-1185">Reference proteome</keyword>
<proteinExistence type="predicted"/>
<evidence type="ECO:0000256" key="1">
    <source>
        <dbReference type="SAM" id="MobiDB-lite"/>
    </source>
</evidence>
<gene>
    <name evidence="2" type="ORF">BG011_002712</name>
</gene>
<evidence type="ECO:0000313" key="3">
    <source>
        <dbReference type="Proteomes" id="UP000726737"/>
    </source>
</evidence>
<dbReference type="EMBL" id="JAAAJA010000019">
    <property type="protein sequence ID" value="KAG0266304.1"/>
    <property type="molecule type" value="Genomic_DNA"/>
</dbReference>
<dbReference type="AlphaFoldDB" id="A0A9P6UAH6"/>
<protein>
    <submittedName>
        <fullName evidence="2">Uncharacterized protein</fullName>
    </submittedName>
</protein>
<dbReference type="Proteomes" id="UP000726737">
    <property type="component" value="Unassembled WGS sequence"/>
</dbReference>